<dbReference type="GO" id="GO:0000731">
    <property type="term" value="P:DNA synthesis involved in DNA repair"/>
    <property type="evidence" value="ECO:0007669"/>
    <property type="project" value="TreeGrafter"/>
</dbReference>
<dbReference type="Gene3D" id="1.20.272.10">
    <property type="match status" value="1"/>
</dbReference>
<dbReference type="CDD" id="cd18139">
    <property type="entry name" value="HLD_clamp_RarA"/>
    <property type="match status" value="1"/>
</dbReference>
<keyword evidence="4" id="KW-0067">ATP-binding</keyword>
<sequence length="529" mass="58016">MSDSTKSACPICNKEFPLGKIEEHVNRCIFLNCSDDETTKRKRSPSPVFNKMQKKPSTSGKSPLKTSTSTFIEGSKKNNKSNINIESSSSSRKDSNNSNTNTNFAIPLAKQVAPKSLDDFYGQHKILGKDTILRSLLEKGEITNMVLWGPPGCGKTSLAGVVSEICKSNPKKLRYVALCAASCGVKDIQSTISIAKNEIKFGRKTILFLDEIHAFNKKQQDTLLLSVEKGEITLIGATTENPSFSINSALLSRCKVIVLDKLDMDTMYCIVTNAALKFNVNILDGPLSDTSIDESNQQISIENAALKWLADISDGDARIALNNLQLILQDNDNGGVVTVEDVKEHLKKSHMLYDRKGEEHYNLVSAMHKSIRGSDDNAALYWTTRMIVSGEDPRFIARRLVRAASEDIGNADPGALQLAVTTMEGCQLLGMPEADVLLAQCAIYLARAPKCREADTALSRAKSLINNHKGPQPSVPMHIRNAPTKLMKELGYGKLDPDGQGYFMPPELSNIHCDCIVVTVEASRHLKSN</sequence>
<keyword evidence="2" id="KW-0235">DNA replication</keyword>
<dbReference type="GO" id="GO:0016887">
    <property type="term" value="F:ATP hydrolysis activity"/>
    <property type="evidence" value="ECO:0007669"/>
    <property type="project" value="InterPro"/>
</dbReference>
<evidence type="ECO:0000256" key="1">
    <source>
        <dbReference type="ARBA" id="ARBA00008959"/>
    </source>
</evidence>
<dbReference type="Gene3D" id="3.40.50.300">
    <property type="entry name" value="P-loop containing nucleotide triphosphate hydrolases"/>
    <property type="match status" value="1"/>
</dbReference>
<feature type="region of interest" description="Disordered" evidence="5">
    <location>
        <begin position="37"/>
        <end position="102"/>
    </location>
</feature>
<reference evidence="7" key="1">
    <citation type="submission" date="2022-01" db="EMBL/GenBank/DDBJ databases">
        <authorList>
            <person name="King R."/>
        </authorList>
    </citation>
    <scope>NUCLEOTIDE SEQUENCE</scope>
</reference>
<evidence type="ECO:0000256" key="4">
    <source>
        <dbReference type="ARBA" id="ARBA00022840"/>
    </source>
</evidence>
<dbReference type="Pfam" id="PF16193">
    <property type="entry name" value="AAA_assoc_2"/>
    <property type="match status" value="1"/>
</dbReference>
<dbReference type="SUPFAM" id="SSF48019">
    <property type="entry name" value="post-AAA+ oligomerization domain-like"/>
    <property type="match status" value="1"/>
</dbReference>
<keyword evidence="8" id="KW-1185">Reference proteome</keyword>
<evidence type="ECO:0000256" key="5">
    <source>
        <dbReference type="SAM" id="MobiDB-lite"/>
    </source>
</evidence>
<gene>
    <name evidence="7" type="ORF">PHYEVI_LOCUS853</name>
</gene>
<dbReference type="SMART" id="SM00382">
    <property type="entry name" value="AAA"/>
    <property type="match status" value="1"/>
</dbReference>
<dbReference type="Pfam" id="PF12002">
    <property type="entry name" value="MgsA_C"/>
    <property type="match status" value="1"/>
</dbReference>
<dbReference type="Gene3D" id="3.30.160.60">
    <property type="entry name" value="Classic Zinc Finger"/>
    <property type="match status" value="1"/>
</dbReference>
<dbReference type="InterPro" id="IPR021886">
    <property type="entry name" value="MgsA_C"/>
</dbReference>
<dbReference type="FunFam" id="1.20.272.10:FF:000001">
    <property type="entry name" value="Putative AAA family ATPase"/>
    <property type="match status" value="1"/>
</dbReference>
<dbReference type="Proteomes" id="UP001153712">
    <property type="component" value="Chromosome 1"/>
</dbReference>
<dbReference type="GO" id="GO:0008047">
    <property type="term" value="F:enzyme activator activity"/>
    <property type="evidence" value="ECO:0007669"/>
    <property type="project" value="TreeGrafter"/>
</dbReference>
<dbReference type="GO" id="GO:0017116">
    <property type="term" value="F:single-stranded DNA helicase activity"/>
    <property type="evidence" value="ECO:0007669"/>
    <property type="project" value="TreeGrafter"/>
</dbReference>
<evidence type="ECO:0000256" key="3">
    <source>
        <dbReference type="ARBA" id="ARBA00022741"/>
    </source>
</evidence>
<dbReference type="PANTHER" id="PTHR13779:SF7">
    <property type="entry name" value="ATPASE WRNIP1"/>
    <property type="match status" value="1"/>
</dbReference>
<dbReference type="Gene3D" id="1.10.8.60">
    <property type="match status" value="1"/>
</dbReference>
<dbReference type="AlphaFoldDB" id="A0A9N9TFJ0"/>
<evidence type="ECO:0000259" key="6">
    <source>
        <dbReference type="SMART" id="SM00382"/>
    </source>
</evidence>
<dbReference type="EMBL" id="OU900094">
    <property type="protein sequence ID" value="CAG9854390.1"/>
    <property type="molecule type" value="Genomic_DNA"/>
</dbReference>
<dbReference type="InterPro" id="IPR003959">
    <property type="entry name" value="ATPase_AAA_core"/>
</dbReference>
<dbReference type="PROSITE" id="PS00018">
    <property type="entry name" value="EF_HAND_1"/>
    <property type="match status" value="1"/>
</dbReference>
<name>A0A9N9TFJ0_PHYSR</name>
<proteinExistence type="inferred from homology"/>
<feature type="compositionally biased region" description="Low complexity" evidence="5">
    <location>
        <begin position="80"/>
        <end position="102"/>
    </location>
</feature>
<dbReference type="GO" id="GO:0003677">
    <property type="term" value="F:DNA binding"/>
    <property type="evidence" value="ECO:0007669"/>
    <property type="project" value="InterPro"/>
</dbReference>
<dbReference type="OrthoDB" id="10265467at2759"/>
<accession>A0A9N9TFJ0</accession>
<dbReference type="InterPro" id="IPR008921">
    <property type="entry name" value="DNA_pol3_clamp-load_cplx_C"/>
</dbReference>
<dbReference type="Gene3D" id="1.10.3710.10">
    <property type="entry name" value="DNA polymerase III clamp loader subunits, C-terminal domain"/>
    <property type="match status" value="1"/>
</dbReference>
<dbReference type="InterPro" id="IPR032423">
    <property type="entry name" value="AAA_assoc_2"/>
</dbReference>
<feature type="domain" description="AAA+ ATPase" evidence="6">
    <location>
        <begin position="141"/>
        <end position="262"/>
    </location>
</feature>
<evidence type="ECO:0000313" key="8">
    <source>
        <dbReference type="Proteomes" id="UP001153712"/>
    </source>
</evidence>
<dbReference type="GO" id="GO:0005634">
    <property type="term" value="C:nucleus"/>
    <property type="evidence" value="ECO:0007669"/>
    <property type="project" value="TreeGrafter"/>
</dbReference>
<dbReference type="InterPro" id="IPR027417">
    <property type="entry name" value="P-loop_NTPase"/>
</dbReference>
<dbReference type="InterPro" id="IPR051314">
    <property type="entry name" value="AAA_ATPase_RarA/MGS1/WRNIP1"/>
</dbReference>
<dbReference type="FunFam" id="3.40.50.300:FF:000137">
    <property type="entry name" value="Replication-associated recombination protein A"/>
    <property type="match status" value="1"/>
</dbReference>
<dbReference type="GO" id="GO:0006261">
    <property type="term" value="P:DNA-templated DNA replication"/>
    <property type="evidence" value="ECO:0007669"/>
    <property type="project" value="TreeGrafter"/>
</dbReference>
<dbReference type="InterPro" id="IPR003593">
    <property type="entry name" value="AAA+_ATPase"/>
</dbReference>
<dbReference type="PANTHER" id="PTHR13779">
    <property type="entry name" value="WERNER HELICASE-INTERACTING PROTEIN 1 FAMILY MEMBER"/>
    <property type="match status" value="1"/>
</dbReference>
<feature type="compositionally biased region" description="Polar residues" evidence="5">
    <location>
        <begin position="55"/>
        <end position="72"/>
    </location>
</feature>
<dbReference type="CDD" id="cd00009">
    <property type="entry name" value="AAA"/>
    <property type="match status" value="1"/>
</dbReference>
<organism evidence="7 8">
    <name type="scientific">Phyllotreta striolata</name>
    <name type="common">Striped flea beetle</name>
    <name type="synonym">Crioceris striolata</name>
    <dbReference type="NCBI Taxonomy" id="444603"/>
    <lineage>
        <taxon>Eukaryota</taxon>
        <taxon>Metazoa</taxon>
        <taxon>Ecdysozoa</taxon>
        <taxon>Arthropoda</taxon>
        <taxon>Hexapoda</taxon>
        <taxon>Insecta</taxon>
        <taxon>Pterygota</taxon>
        <taxon>Neoptera</taxon>
        <taxon>Endopterygota</taxon>
        <taxon>Coleoptera</taxon>
        <taxon>Polyphaga</taxon>
        <taxon>Cucujiformia</taxon>
        <taxon>Chrysomeloidea</taxon>
        <taxon>Chrysomelidae</taxon>
        <taxon>Galerucinae</taxon>
        <taxon>Alticini</taxon>
        <taxon>Phyllotreta</taxon>
    </lineage>
</organism>
<dbReference type="GO" id="GO:0005524">
    <property type="term" value="F:ATP binding"/>
    <property type="evidence" value="ECO:0007669"/>
    <property type="project" value="UniProtKB-KW"/>
</dbReference>
<evidence type="ECO:0000313" key="7">
    <source>
        <dbReference type="EMBL" id="CAG9854390.1"/>
    </source>
</evidence>
<keyword evidence="3" id="KW-0547">Nucleotide-binding</keyword>
<dbReference type="Pfam" id="PF00004">
    <property type="entry name" value="AAA"/>
    <property type="match status" value="1"/>
</dbReference>
<dbReference type="SUPFAM" id="SSF52540">
    <property type="entry name" value="P-loop containing nucleoside triphosphate hydrolases"/>
    <property type="match status" value="1"/>
</dbReference>
<evidence type="ECO:0000256" key="2">
    <source>
        <dbReference type="ARBA" id="ARBA00022705"/>
    </source>
</evidence>
<dbReference type="InterPro" id="IPR018247">
    <property type="entry name" value="EF_Hand_1_Ca_BS"/>
</dbReference>
<comment type="similarity">
    <text evidence="1">Belongs to the AAA ATPase family. RarA/MGS1/WRNIP1 subfamily.</text>
</comment>
<protein>
    <recommendedName>
        <fullName evidence="6">AAA+ ATPase domain-containing protein</fullName>
    </recommendedName>
</protein>